<dbReference type="AlphaFoldDB" id="A0AAD9JI71"/>
<evidence type="ECO:0000313" key="2">
    <source>
        <dbReference type="Proteomes" id="UP001208570"/>
    </source>
</evidence>
<organism evidence="1 2">
    <name type="scientific">Paralvinella palmiformis</name>
    <dbReference type="NCBI Taxonomy" id="53620"/>
    <lineage>
        <taxon>Eukaryota</taxon>
        <taxon>Metazoa</taxon>
        <taxon>Spiralia</taxon>
        <taxon>Lophotrochozoa</taxon>
        <taxon>Annelida</taxon>
        <taxon>Polychaeta</taxon>
        <taxon>Sedentaria</taxon>
        <taxon>Canalipalpata</taxon>
        <taxon>Terebellida</taxon>
        <taxon>Terebelliformia</taxon>
        <taxon>Alvinellidae</taxon>
        <taxon>Paralvinella</taxon>
    </lineage>
</organism>
<name>A0AAD9JI71_9ANNE</name>
<keyword evidence="2" id="KW-1185">Reference proteome</keyword>
<protein>
    <submittedName>
        <fullName evidence="1">Uncharacterized protein</fullName>
    </submittedName>
</protein>
<reference evidence="1" key="1">
    <citation type="journal article" date="2023" name="Mol. Biol. Evol.">
        <title>Third-Generation Sequencing Reveals the Adaptive Role of the Epigenome in Three Deep-Sea Polychaetes.</title>
        <authorList>
            <person name="Perez M."/>
            <person name="Aroh O."/>
            <person name="Sun Y."/>
            <person name="Lan Y."/>
            <person name="Juniper S.K."/>
            <person name="Young C.R."/>
            <person name="Angers B."/>
            <person name="Qian P.Y."/>
        </authorList>
    </citation>
    <scope>NUCLEOTIDE SEQUENCE</scope>
    <source>
        <strain evidence="1">P08H-3</strain>
    </source>
</reference>
<evidence type="ECO:0000313" key="1">
    <source>
        <dbReference type="EMBL" id="KAK2152625.1"/>
    </source>
</evidence>
<gene>
    <name evidence="1" type="ORF">LSH36_324g02015</name>
</gene>
<accession>A0AAD9JI71</accession>
<comment type="caution">
    <text evidence="1">The sequence shown here is derived from an EMBL/GenBank/DDBJ whole genome shotgun (WGS) entry which is preliminary data.</text>
</comment>
<proteinExistence type="predicted"/>
<dbReference type="EMBL" id="JAODUP010000323">
    <property type="protein sequence ID" value="KAK2152625.1"/>
    <property type="molecule type" value="Genomic_DNA"/>
</dbReference>
<sequence length="48" mass="5776">MLYLDARYVVLTYHFLPTLRQDQVYVIPCKFRQRSVSRHSSPWTSSKT</sequence>
<dbReference type="Proteomes" id="UP001208570">
    <property type="component" value="Unassembled WGS sequence"/>
</dbReference>